<dbReference type="InterPro" id="IPR043129">
    <property type="entry name" value="ATPase_NBD"/>
</dbReference>
<organism evidence="4 5">
    <name type="scientific">Pseudomonas cedrina</name>
    <dbReference type="NCBI Taxonomy" id="651740"/>
    <lineage>
        <taxon>Bacteria</taxon>
        <taxon>Pseudomonadati</taxon>
        <taxon>Pseudomonadota</taxon>
        <taxon>Gammaproteobacteria</taxon>
        <taxon>Pseudomonadales</taxon>
        <taxon>Pseudomonadaceae</taxon>
        <taxon>Pseudomonas</taxon>
    </lineage>
</organism>
<proteinExistence type="predicted"/>
<dbReference type="InterPro" id="IPR045079">
    <property type="entry name" value="Oxoprolinase-like"/>
</dbReference>
<dbReference type="PANTHER" id="PTHR11365:SF23">
    <property type="entry name" value="HYPOTHETICAL 5-OXOPROLINASE (EUROFUNG)-RELATED"/>
    <property type="match status" value="1"/>
</dbReference>
<dbReference type="Proteomes" id="UP000199576">
    <property type="component" value="Chromosome I"/>
</dbReference>
<dbReference type="InterPro" id="IPR008040">
    <property type="entry name" value="Hydant_A_N"/>
</dbReference>
<dbReference type="InterPro" id="IPR002821">
    <property type="entry name" value="Hydantoinase_A"/>
</dbReference>
<dbReference type="Pfam" id="PF19278">
    <property type="entry name" value="Hydant_A_C"/>
    <property type="match status" value="1"/>
</dbReference>
<feature type="domain" description="Acetophenone carboxylase-like C-terminal" evidence="3">
    <location>
        <begin position="516"/>
        <end position="689"/>
    </location>
</feature>
<sequence>MGMDRKTVRVATDVGGTFTDLVYFENDPVTGEQTIRTAKVDTTPPNFAQGVLNVIRKAGVDLGTVDFMAHGTTVVINALTERRGVKTALITTQGFRDVLEIARANRPDYFNLKWVKPAPFVPRYLRREVRGRLHTNGQEREPLDLSQIAGILDAFRADKVEAIAICLLHAYANPAHEQAVLAQVRELWPEVSVVASHQITREWREYERSSTTVLSAYVQPIAARYLDDLANGLREGGYKAPLYIMQSNCGVDSVQHARDIPITMVESGPASGFWAAAELGRLIDEPNVLGLDIGGTTAKCALIRNGQVTIKTDYWIERNRTSAGYPIMVPVVDLVEIGNGGGSIAWVDDFDKLHVGPQSAGAMPGPAAYGNGGTQITTTDANLMLGRINPDYFCGGDVVADLPAVSRGLNDLGQRLQLPTDEVARGIVRLANDNMVNALKLVSLSRGHDPRELTLMAFGGGGAMHAVALARELGVKKVVVPRSAAVFSAWGMTLSDLRRDLFINRFVETGDHGNLEQAQQFLEELMRTAREQFVTEAIPPEQVELQVHCKLRYQNQEHSVEVALTPPERLDADWAAIEQRFHSVYEQHYTYRLQAPLEIIGFHLVAVARIGKLQPQALPVTGRPVSEACKGLRRVDYAQEGIHEARLYDYELLEPLMSFSGPAIVEDAGTTVVVHPGNRVHVDRLGNLHIMING</sequence>
<feature type="domain" description="Hydantoinase/oxoprolinase N-terminal" evidence="2">
    <location>
        <begin position="9"/>
        <end position="186"/>
    </location>
</feature>
<evidence type="ECO:0000259" key="2">
    <source>
        <dbReference type="Pfam" id="PF05378"/>
    </source>
</evidence>
<dbReference type="EMBL" id="LT629753">
    <property type="protein sequence ID" value="SDS79688.1"/>
    <property type="molecule type" value="Genomic_DNA"/>
</dbReference>
<dbReference type="PANTHER" id="PTHR11365">
    <property type="entry name" value="5-OXOPROLINASE RELATED"/>
    <property type="match status" value="1"/>
</dbReference>
<keyword evidence="5" id="KW-1185">Reference proteome</keyword>
<dbReference type="Pfam" id="PF05378">
    <property type="entry name" value="Hydant_A_N"/>
    <property type="match status" value="1"/>
</dbReference>
<gene>
    <name evidence="4" type="ORF">SAMN04490182_2417</name>
</gene>
<evidence type="ECO:0000259" key="1">
    <source>
        <dbReference type="Pfam" id="PF01968"/>
    </source>
</evidence>
<evidence type="ECO:0000313" key="4">
    <source>
        <dbReference type="EMBL" id="SDS79688.1"/>
    </source>
</evidence>
<evidence type="ECO:0000259" key="3">
    <source>
        <dbReference type="Pfam" id="PF19278"/>
    </source>
</evidence>
<dbReference type="Pfam" id="PF01968">
    <property type="entry name" value="Hydantoinase_A"/>
    <property type="match status" value="1"/>
</dbReference>
<feature type="domain" description="Hydantoinase A/oxoprolinase" evidence="1">
    <location>
        <begin position="208"/>
        <end position="500"/>
    </location>
</feature>
<accession>A0ABY0UJW5</accession>
<protein>
    <submittedName>
        <fullName evidence="4">N-methylhydantoinase A</fullName>
    </submittedName>
</protein>
<name>A0ABY0UJW5_PSECE</name>
<dbReference type="SUPFAM" id="SSF53067">
    <property type="entry name" value="Actin-like ATPase domain"/>
    <property type="match status" value="1"/>
</dbReference>
<evidence type="ECO:0000313" key="5">
    <source>
        <dbReference type="Proteomes" id="UP000199576"/>
    </source>
</evidence>
<reference evidence="4 5" key="1">
    <citation type="submission" date="2016-10" db="EMBL/GenBank/DDBJ databases">
        <authorList>
            <person name="Varghese N."/>
            <person name="Submissions S."/>
        </authorList>
    </citation>
    <scope>NUCLEOTIDE SEQUENCE [LARGE SCALE GENOMIC DNA]</scope>
    <source>
        <strain evidence="4 5">BS2981</strain>
    </source>
</reference>
<dbReference type="InterPro" id="IPR049517">
    <property type="entry name" value="ACX-like_C"/>
</dbReference>